<evidence type="ECO:0000313" key="2">
    <source>
        <dbReference type="EMBL" id="TYR29836.1"/>
    </source>
</evidence>
<comment type="caution">
    <text evidence="2">The sequence shown here is derived from an EMBL/GenBank/DDBJ whole genome shotgun (WGS) entry which is preliminary data.</text>
</comment>
<reference evidence="2 3" key="2">
    <citation type="submission" date="2019-09" db="EMBL/GenBank/DDBJ databases">
        <title>Mesorhizobium sp. MaA-C15 isolated from Microcystis aeruginosa.</title>
        <authorList>
            <person name="Jeong S.E."/>
            <person name="Jin H.M."/>
            <person name="Jeon C.O."/>
        </authorList>
    </citation>
    <scope>NUCLEOTIDE SEQUENCE [LARGE SCALE GENOMIC DNA]</scope>
    <source>
        <strain evidence="2 3">MaA-C15</strain>
    </source>
</reference>
<organism evidence="2 3">
    <name type="scientific">Neoaquamicrobium microcysteis</name>
    <dbReference type="NCBI Taxonomy" id="2682781"/>
    <lineage>
        <taxon>Bacteria</taxon>
        <taxon>Pseudomonadati</taxon>
        <taxon>Pseudomonadota</taxon>
        <taxon>Alphaproteobacteria</taxon>
        <taxon>Hyphomicrobiales</taxon>
        <taxon>Phyllobacteriaceae</taxon>
        <taxon>Neoaquamicrobium</taxon>
    </lineage>
</organism>
<protein>
    <submittedName>
        <fullName evidence="2">Uncharacterized protein</fullName>
    </submittedName>
</protein>
<dbReference type="AlphaFoldDB" id="A0A5D4GM06"/>
<feature type="compositionally biased region" description="Polar residues" evidence="1">
    <location>
        <begin position="1"/>
        <end position="13"/>
    </location>
</feature>
<evidence type="ECO:0000256" key="1">
    <source>
        <dbReference type="SAM" id="MobiDB-lite"/>
    </source>
</evidence>
<feature type="region of interest" description="Disordered" evidence="1">
    <location>
        <begin position="1"/>
        <end position="34"/>
    </location>
</feature>
<sequence>MTLSACAQSTPPQQAGDRPQDEVPNQQTLANGDRQYGFENGCVIVLEPRRAVVRSEGPGCELYQRDIALLYASAD</sequence>
<dbReference type="Proteomes" id="UP000323258">
    <property type="component" value="Unassembled WGS sequence"/>
</dbReference>
<gene>
    <name evidence="2" type="ORF">FY036_21360</name>
</gene>
<dbReference type="OrthoDB" id="7778977at2"/>
<dbReference type="EMBL" id="VSZS01000068">
    <property type="protein sequence ID" value="TYR29836.1"/>
    <property type="molecule type" value="Genomic_DNA"/>
</dbReference>
<evidence type="ECO:0000313" key="3">
    <source>
        <dbReference type="Proteomes" id="UP000323258"/>
    </source>
</evidence>
<proteinExistence type="predicted"/>
<reference evidence="2 3" key="1">
    <citation type="submission" date="2019-08" db="EMBL/GenBank/DDBJ databases">
        <authorList>
            <person name="Seo Y.L."/>
        </authorList>
    </citation>
    <scope>NUCLEOTIDE SEQUENCE [LARGE SCALE GENOMIC DNA]</scope>
    <source>
        <strain evidence="2 3">MaA-C15</strain>
    </source>
</reference>
<keyword evidence="3" id="KW-1185">Reference proteome</keyword>
<accession>A0A5D4GM06</accession>
<name>A0A5D4GM06_9HYPH</name>